<dbReference type="Proteomes" id="UP000231366">
    <property type="component" value="Unassembled WGS sequence"/>
</dbReference>
<accession>A0A2M8ASG1</accession>
<evidence type="ECO:0000313" key="2">
    <source>
        <dbReference type="Proteomes" id="UP000231366"/>
    </source>
</evidence>
<sequence>MDRKAENMNAKVLKNLDLIKKNDFIFAKNILPFSKLEYEISALILENKNLGVFVSTSAVGIKKLLASIKGRTYPFRALPAPRLPKSKKPKKEASDIFKQFHATYKLDATFSDHVTQIIMDLKTYTPNGQSVVEISFPDTWSLHKISLAKRTILLGLAQAWTKDETDEPILRKLSKSLKVIAQGSNYAVSESLNQICLAGNLEYVRQQESITTFFKDLNDDKSGNILDNLVISQSVYQSLLNDGWKPDRYELENFPVTFEMFLDFMIKKGFTSVKDIGDQLEIDLNSSIENYRYRGTPFLSKDDLKKAKIIAPGWQYKGKLIIRPKVSEISS</sequence>
<reference evidence="2" key="1">
    <citation type="submission" date="2017-09" db="EMBL/GenBank/DDBJ databases">
        <title>Depth-based differentiation of microbial function through sediment-hosted aquifers and enrichment of novel symbionts in the deep terrestrial subsurface.</title>
        <authorList>
            <person name="Probst A.J."/>
            <person name="Ladd B."/>
            <person name="Jarett J.K."/>
            <person name="Geller-Mcgrath D.E."/>
            <person name="Sieber C.M.K."/>
            <person name="Emerson J.B."/>
            <person name="Anantharaman K."/>
            <person name="Thomas B.C."/>
            <person name="Malmstrom R."/>
            <person name="Stieglmeier M."/>
            <person name="Klingl A."/>
            <person name="Woyke T."/>
            <person name="Ryan C.M."/>
            <person name="Banfield J.F."/>
        </authorList>
    </citation>
    <scope>NUCLEOTIDE SEQUENCE [LARGE SCALE GENOMIC DNA]</scope>
</reference>
<proteinExistence type="predicted"/>
<evidence type="ECO:0000313" key="1">
    <source>
        <dbReference type="EMBL" id="PJB29049.1"/>
    </source>
</evidence>
<comment type="caution">
    <text evidence="1">The sequence shown here is derived from an EMBL/GenBank/DDBJ whole genome shotgun (WGS) entry which is preliminary data.</text>
</comment>
<dbReference type="EMBL" id="PFUI01000206">
    <property type="protein sequence ID" value="PJB29049.1"/>
    <property type="molecule type" value="Genomic_DNA"/>
</dbReference>
<protein>
    <submittedName>
        <fullName evidence="1">Uncharacterized protein</fullName>
    </submittedName>
</protein>
<dbReference type="AlphaFoldDB" id="A0A2M8ASG1"/>
<name>A0A2M8ASG1_9BACT</name>
<organism evidence="1 2">
    <name type="scientific">Candidatus Desantisbacteria bacterium CG_4_9_14_3_um_filter_40_11</name>
    <dbReference type="NCBI Taxonomy" id="1974546"/>
    <lineage>
        <taxon>Bacteria</taxon>
        <taxon>Candidatus Desantisiibacteriota</taxon>
    </lineage>
</organism>
<gene>
    <name evidence="1" type="ORF">CO110_07895</name>
</gene>